<protein>
    <submittedName>
        <fullName evidence="2">Uncharacterized protein</fullName>
    </submittedName>
</protein>
<dbReference type="EMBL" id="VSRQ01000003">
    <property type="protein sequence ID" value="TYK49695.1"/>
    <property type="molecule type" value="Genomic_DNA"/>
</dbReference>
<keyword evidence="1" id="KW-0472">Membrane</keyword>
<sequence length="260" mass="27585">MNDATEVQDVAAVRKLFAGTDPAAELHFPADDAEAHRALTRILATSQREVEPAAAPRRRTRRRRLAVTAGVFVAFGALAAGADAAGVIPTGVVNALSSMNDRNSAWGSVDTSKAEMLISAEGPLGIRAEWWRAPGKMGGSCVYIRTVQPGGAEDGSLECGQDDVVPSADVPLAARYGPLADDWMGVIGRAAAPAAQIKVKFKDGDERIVDVKAGGFFMQIFNRKQGPPVWKESDFETVELTVLDAAGKVIETSRIQEGLI</sequence>
<keyword evidence="1" id="KW-1133">Transmembrane helix</keyword>
<organism evidence="2 3">
    <name type="scientific">Actinomadura decatromicini</name>
    <dbReference type="NCBI Taxonomy" id="2604572"/>
    <lineage>
        <taxon>Bacteria</taxon>
        <taxon>Bacillati</taxon>
        <taxon>Actinomycetota</taxon>
        <taxon>Actinomycetes</taxon>
        <taxon>Streptosporangiales</taxon>
        <taxon>Thermomonosporaceae</taxon>
        <taxon>Actinomadura</taxon>
    </lineage>
</organism>
<reference evidence="2 3" key="1">
    <citation type="submission" date="2019-08" db="EMBL/GenBank/DDBJ databases">
        <title>Actinomadura sp. nov. CYP1-5 isolated from mountain soil.</title>
        <authorList>
            <person name="Songsumanus A."/>
            <person name="Kuncharoen N."/>
            <person name="Kudo T."/>
            <person name="Yuki M."/>
            <person name="Igarashi Y."/>
            <person name="Tanasupawat S."/>
        </authorList>
    </citation>
    <scope>NUCLEOTIDE SEQUENCE [LARGE SCALE GENOMIC DNA]</scope>
    <source>
        <strain evidence="2 3">CYP1-5</strain>
    </source>
</reference>
<evidence type="ECO:0000313" key="3">
    <source>
        <dbReference type="Proteomes" id="UP000323505"/>
    </source>
</evidence>
<proteinExistence type="predicted"/>
<dbReference type="AlphaFoldDB" id="A0A5D3FRD7"/>
<name>A0A5D3FRD7_9ACTN</name>
<keyword evidence="1" id="KW-0812">Transmembrane</keyword>
<keyword evidence="3" id="KW-1185">Reference proteome</keyword>
<evidence type="ECO:0000256" key="1">
    <source>
        <dbReference type="SAM" id="Phobius"/>
    </source>
</evidence>
<accession>A0A5D3FRD7</accession>
<feature type="transmembrane region" description="Helical" evidence="1">
    <location>
        <begin position="65"/>
        <end position="88"/>
    </location>
</feature>
<dbReference type="RefSeq" id="WP_148760673.1">
    <property type="nucleotide sequence ID" value="NZ_VSRQ01000003.1"/>
</dbReference>
<evidence type="ECO:0000313" key="2">
    <source>
        <dbReference type="EMBL" id="TYK49695.1"/>
    </source>
</evidence>
<comment type="caution">
    <text evidence="2">The sequence shown here is derived from an EMBL/GenBank/DDBJ whole genome shotgun (WGS) entry which is preliminary data.</text>
</comment>
<gene>
    <name evidence="2" type="ORF">FXF68_18460</name>
</gene>
<dbReference type="Proteomes" id="UP000323505">
    <property type="component" value="Unassembled WGS sequence"/>
</dbReference>